<dbReference type="GO" id="GO:0005198">
    <property type="term" value="F:structural molecule activity"/>
    <property type="evidence" value="ECO:0007669"/>
    <property type="project" value="InterPro"/>
</dbReference>
<dbReference type="GO" id="GO:0071973">
    <property type="term" value="P:bacterial-type flagellum-dependent cell motility"/>
    <property type="evidence" value="ECO:0007669"/>
    <property type="project" value="InterPro"/>
</dbReference>
<name>A0A926NYM2_9HYPH</name>
<keyword evidence="9" id="KW-0282">Flagellum</keyword>
<keyword evidence="6 8" id="KW-0975">Bacterial flagellum</keyword>
<evidence type="ECO:0000256" key="6">
    <source>
        <dbReference type="ARBA" id="ARBA00023143"/>
    </source>
</evidence>
<dbReference type="AlphaFoldDB" id="A0A926NYM2"/>
<evidence type="ECO:0000256" key="7">
    <source>
        <dbReference type="ARBA" id="ARBA00032344"/>
    </source>
</evidence>
<gene>
    <name evidence="8 9" type="primary">flgI</name>
    <name evidence="9" type="ORF">HK439_05375</name>
</gene>
<dbReference type="HAMAP" id="MF_00416">
    <property type="entry name" value="FlgI"/>
    <property type="match status" value="1"/>
</dbReference>
<keyword evidence="5" id="KW-0574">Periplasm</keyword>
<dbReference type="PANTHER" id="PTHR30381">
    <property type="entry name" value="FLAGELLAR P-RING PERIPLASMIC PROTEIN FLGI"/>
    <property type="match status" value="1"/>
</dbReference>
<evidence type="ECO:0000256" key="4">
    <source>
        <dbReference type="ARBA" id="ARBA00022729"/>
    </source>
</evidence>
<evidence type="ECO:0000256" key="1">
    <source>
        <dbReference type="ARBA" id="ARBA00002591"/>
    </source>
</evidence>
<evidence type="ECO:0000313" key="10">
    <source>
        <dbReference type="Proteomes" id="UP000598467"/>
    </source>
</evidence>
<feature type="signal peptide" evidence="8">
    <location>
        <begin position="1"/>
        <end position="19"/>
    </location>
</feature>
<feature type="chain" id="PRO_5038183877" description="Flagellar P-ring protein" evidence="8">
    <location>
        <begin position="20"/>
        <end position="366"/>
    </location>
</feature>
<protein>
    <recommendedName>
        <fullName evidence="3 8">Flagellar P-ring protein</fullName>
    </recommendedName>
    <alternativeName>
        <fullName evidence="7 8">Basal body P-ring protein</fullName>
    </alternativeName>
</protein>
<evidence type="ECO:0000256" key="2">
    <source>
        <dbReference type="ARBA" id="ARBA00004117"/>
    </source>
</evidence>
<accession>A0A926NYM2</accession>
<dbReference type="PRINTS" id="PR01010">
    <property type="entry name" value="FLGPRINGFLGI"/>
</dbReference>
<evidence type="ECO:0000256" key="5">
    <source>
        <dbReference type="ARBA" id="ARBA00022764"/>
    </source>
</evidence>
<dbReference type="Pfam" id="PF02119">
    <property type="entry name" value="FlgI"/>
    <property type="match status" value="1"/>
</dbReference>
<comment type="subcellular location">
    <subcellularLocation>
        <location evidence="2 8">Bacterial flagellum basal body</location>
    </subcellularLocation>
</comment>
<comment type="subunit">
    <text evidence="8">The basal body constitutes a major portion of the flagellar organelle and consists of four rings (L,P,S, and M) mounted on a central rod.</text>
</comment>
<keyword evidence="9" id="KW-0966">Cell projection</keyword>
<dbReference type="RefSeq" id="WP_190290358.1">
    <property type="nucleotide sequence ID" value="NZ_JABFCZ010000005.1"/>
</dbReference>
<organism evidence="9 10">
    <name type="scientific">Roseibium aggregatum</name>
    <dbReference type="NCBI Taxonomy" id="187304"/>
    <lineage>
        <taxon>Bacteria</taxon>
        <taxon>Pseudomonadati</taxon>
        <taxon>Pseudomonadota</taxon>
        <taxon>Alphaproteobacteria</taxon>
        <taxon>Hyphomicrobiales</taxon>
        <taxon>Stappiaceae</taxon>
        <taxon>Roseibium</taxon>
    </lineage>
</organism>
<dbReference type="NCBIfam" id="NF009430">
    <property type="entry name" value="PRK12789.1"/>
    <property type="match status" value="1"/>
</dbReference>
<reference evidence="9" key="1">
    <citation type="submission" date="2020-05" db="EMBL/GenBank/DDBJ databases">
        <title>Identification of trans-AT polyketide cluster in two marine bacteria, producers of a novel glutaramide-containing polyketide sesbanimide D and analogs.</title>
        <authorList>
            <person name="Kacar D."/>
            <person name="Rodriguez P."/>
            <person name="Canedo L."/>
            <person name="Gonzalez E."/>
            <person name="Galan B."/>
            <person name="De La Calle F."/>
            <person name="Garcia J.L."/>
        </authorList>
    </citation>
    <scope>NUCLEOTIDE SEQUENCE</scope>
    <source>
        <strain evidence="9">PHM038</strain>
    </source>
</reference>
<dbReference type="Proteomes" id="UP000598467">
    <property type="component" value="Unassembled WGS sequence"/>
</dbReference>
<comment type="similarity">
    <text evidence="8">Belongs to the FlgI family.</text>
</comment>
<dbReference type="PANTHER" id="PTHR30381:SF0">
    <property type="entry name" value="FLAGELLAR P-RING PROTEIN"/>
    <property type="match status" value="1"/>
</dbReference>
<comment type="function">
    <text evidence="1 8">Assembles around the rod to form the L-ring and probably protects the motor/basal body from shearing forces during rotation.</text>
</comment>
<comment type="caution">
    <text evidence="9">The sequence shown here is derived from an EMBL/GenBank/DDBJ whole genome shotgun (WGS) entry which is preliminary data.</text>
</comment>
<sequence length="366" mass="38271" precursor="true">MRLIALFLAALVSAAPASALVRIKDIASLQGVRDNQLVGYGLVVGLNGSGDSLRNSPFTEQSLQSMLDSLGVNVRDARLRTRNVAAVVVTAEMPAFIGKGSEIDVSVSSLGDSTSLAGGTLIATPLLGADGEIYAVAQGALAVSGFNEAGQAASVKKGIPTVGRIPNGALVEKDISARFKNIPNLVLELGNPDFRTAVRITDAINQHSMARYGMKVARERDLRTIDLRPPKKVSVTRFIAEIEGLRVAPDQSAKVVVDERTGTVVIGSDVQISTVAITHGNLTVRITETPQVSQPSPFSPQGQTVVVPRTQVDAQEAGGQLAIVGGADLQTLVRGLNRIGLRPTGIIAILQAIKTAGALQADLIIQ</sequence>
<dbReference type="InterPro" id="IPR001782">
    <property type="entry name" value="Flag_FlgI"/>
</dbReference>
<dbReference type="NCBIfam" id="NF003676">
    <property type="entry name" value="PRK05303.1"/>
    <property type="match status" value="1"/>
</dbReference>
<proteinExistence type="inferred from homology"/>
<keyword evidence="9" id="KW-0969">Cilium</keyword>
<evidence type="ECO:0000256" key="8">
    <source>
        <dbReference type="HAMAP-Rule" id="MF_00416"/>
    </source>
</evidence>
<dbReference type="GO" id="GO:0009428">
    <property type="term" value="C:bacterial-type flagellum basal body, distal rod, P ring"/>
    <property type="evidence" value="ECO:0007669"/>
    <property type="project" value="InterPro"/>
</dbReference>
<dbReference type="EMBL" id="JABFCZ010000005">
    <property type="protein sequence ID" value="MBD1545683.1"/>
    <property type="molecule type" value="Genomic_DNA"/>
</dbReference>
<evidence type="ECO:0000256" key="3">
    <source>
        <dbReference type="ARBA" id="ARBA00019515"/>
    </source>
</evidence>
<evidence type="ECO:0000313" key="9">
    <source>
        <dbReference type="EMBL" id="MBD1545683.1"/>
    </source>
</evidence>
<keyword evidence="4 8" id="KW-0732">Signal</keyword>
<dbReference type="GO" id="GO:0030288">
    <property type="term" value="C:outer membrane-bounded periplasmic space"/>
    <property type="evidence" value="ECO:0007669"/>
    <property type="project" value="InterPro"/>
</dbReference>